<evidence type="ECO:0000256" key="4">
    <source>
        <dbReference type="ARBA" id="ARBA00022741"/>
    </source>
</evidence>
<dbReference type="PROSITE" id="PS00108">
    <property type="entry name" value="PROTEIN_KINASE_ST"/>
    <property type="match status" value="1"/>
</dbReference>
<dbReference type="PANTHER" id="PTHR47634:SF9">
    <property type="entry name" value="PROTEIN KINASE DOMAIN-CONTAINING PROTEIN-RELATED"/>
    <property type="match status" value="1"/>
</dbReference>
<dbReference type="Gene3D" id="3.30.200.20">
    <property type="entry name" value="Phosphorylase Kinase, domain 1"/>
    <property type="match status" value="1"/>
</dbReference>
<keyword evidence="4" id="KW-0547">Nucleotide-binding</keyword>
<keyword evidence="2" id="KW-0723">Serine/threonine-protein kinase</keyword>
<protein>
    <recommendedName>
        <fullName evidence="1">non-specific serine/threonine protein kinase</fullName>
        <ecNumber evidence="1">2.7.11.1</ecNumber>
    </recommendedName>
</protein>
<comment type="catalytic activity">
    <reaction evidence="8">
        <text>L-seryl-[protein] + ATP = O-phospho-L-seryl-[protein] + ADP + H(+)</text>
        <dbReference type="Rhea" id="RHEA:17989"/>
        <dbReference type="Rhea" id="RHEA-COMP:9863"/>
        <dbReference type="Rhea" id="RHEA-COMP:11604"/>
        <dbReference type="ChEBI" id="CHEBI:15378"/>
        <dbReference type="ChEBI" id="CHEBI:29999"/>
        <dbReference type="ChEBI" id="CHEBI:30616"/>
        <dbReference type="ChEBI" id="CHEBI:83421"/>
        <dbReference type="ChEBI" id="CHEBI:456216"/>
        <dbReference type="EC" id="2.7.11.1"/>
    </reaction>
</comment>
<feature type="domain" description="Protein kinase" evidence="10">
    <location>
        <begin position="85"/>
        <end position="509"/>
    </location>
</feature>
<gene>
    <name evidence="11" type="ordered locus">Bathy10g02090</name>
</gene>
<evidence type="ECO:0000256" key="8">
    <source>
        <dbReference type="ARBA" id="ARBA00048679"/>
    </source>
</evidence>
<dbReference type="PANTHER" id="PTHR47634">
    <property type="entry name" value="PROTEIN KINASE DOMAIN-CONTAINING PROTEIN-RELATED"/>
    <property type="match status" value="1"/>
</dbReference>
<keyword evidence="3" id="KW-0808">Transferase</keyword>
<dbReference type="InterPro" id="IPR008271">
    <property type="entry name" value="Ser/Thr_kinase_AS"/>
</dbReference>
<evidence type="ECO:0000256" key="9">
    <source>
        <dbReference type="SAM" id="MobiDB-lite"/>
    </source>
</evidence>
<dbReference type="Gene3D" id="1.10.510.10">
    <property type="entry name" value="Transferase(Phosphotransferase) domain 1"/>
    <property type="match status" value="1"/>
</dbReference>
<dbReference type="OrthoDB" id="2649at2759"/>
<dbReference type="EMBL" id="FO082269">
    <property type="protein sequence ID" value="CCO18147.1"/>
    <property type="molecule type" value="Genomic_DNA"/>
</dbReference>
<dbReference type="STRING" id="41875.K8EIY0"/>
<dbReference type="GO" id="GO:0050684">
    <property type="term" value="P:regulation of mRNA processing"/>
    <property type="evidence" value="ECO:0007669"/>
    <property type="project" value="TreeGrafter"/>
</dbReference>
<feature type="compositionally biased region" description="Polar residues" evidence="9">
    <location>
        <begin position="283"/>
        <end position="292"/>
    </location>
</feature>
<dbReference type="InterPro" id="IPR051334">
    <property type="entry name" value="SRPK"/>
</dbReference>
<dbReference type="PROSITE" id="PS50011">
    <property type="entry name" value="PROTEIN_KINASE_DOM"/>
    <property type="match status" value="1"/>
</dbReference>
<feature type="compositionally biased region" description="Basic and acidic residues" evidence="9">
    <location>
        <begin position="317"/>
        <end position="326"/>
    </location>
</feature>
<dbReference type="CDD" id="cd14136">
    <property type="entry name" value="STKc_SRPK"/>
    <property type="match status" value="1"/>
</dbReference>
<evidence type="ECO:0000256" key="2">
    <source>
        <dbReference type="ARBA" id="ARBA00022527"/>
    </source>
</evidence>
<dbReference type="KEGG" id="bpg:Bathy10g02090"/>
<keyword evidence="6" id="KW-0067">ATP-binding</keyword>
<dbReference type="SMART" id="SM00220">
    <property type="entry name" value="S_TKc"/>
    <property type="match status" value="1"/>
</dbReference>
<reference evidence="11 12" key="1">
    <citation type="submission" date="2011-10" db="EMBL/GenBank/DDBJ databases">
        <authorList>
            <person name="Genoscope - CEA"/>
        </authorList>
    </citation>
    <scope>NUCLEOTIDE SEQUENCE [LARGE SCALE GENOMIC DNA]</scope>
    <source>
        <strain evidence="11 12">RCC 1105</strain>
    </source>
</reference>
<keyword evidence="5" id="KW-0418">Kinase</keyword>
<dbReference type="InterPro" id="IPR011009">
    <property type="entry name" value="Kinase-like_dom_sf"/>
</dbReference>
<dbReference type="eggNOG" id="KOG1290">
    <property type="taxonomic scope" value="Eukaryota"/>
</dbReference>
<feature type="compositionally biased region" description="Acidic residues" evidence="9">
    <location>
        <begin position="47"/>
        <end position="64"/>
    </location>
</feature>
<dbReference type="GeneID" id="19013285"/>
<evidence type="ECO:0000313" key="12">
    <source>
        <dbReference type="Proteomes" id="UP000198341"/>
    </source>
</evidence>
<comment type="catalytic activity">
    <reaction evidence="7">
        <text>L-threonyl-[protein] + ATP = O-phospho-L-threonyl-[protein] + ADP + H(+)</text>
        <dbReference type="Rhea" id="RHEA:46608"/>
        <dbReference type="Rhea" id="RHEA-COMP:11060"/>
        <dbReference type="Rhea" id="RHEA-COMP:11605"/>
        <dbReference type="ChEBI" id="CHEBI:15378"/>
        <dbReference type="ChEBI" id="CHEBI:30013"/>
        <dbReference type="ChEBI" id="CHEBI:30616"/>
        <dbReference type="ChEBI" id="CHEBI:61977"/>
        <dbReference type="ChEBI" id="CHEBI:456216"/>
        <dbReference type="EC" id="2.7.11.1"/>
    </reaction>
</comment>
<sequence length="512" mass="58405">MVSPEPTKRDDETGDGSPIRQRNSKNDDFSSPSLSSSSSPRGTSSRDEDDDSDDDDDDDREGEDEYKKGGYHRVSIGDCFHENRYRIERKLGWGHFSTVWIVNDLKRTTKEEEKEKEIKFEEENNKHTYALKIQKSASHYLEAARDEIEILKQIASGQRKENEDDDATRKNEYSENAKHVVQLVDSFEHIGENGTHVCMVFERLGDNLLTLIKRYDYLGIPIPGVRRIAIGILKGLDYLHREREIIHTDLKPENVLLTKFLPPKMSKRSRSSSSVAAVGQATPPGTTPTKMEQMTKDLGNMNMPNNSGASNKDEDDIARGEQEQKKSVGGGKPPRFTLSPEELDNLDVKIVDLGNACWTYKQFTSDIQTRQYRSPEVILGTKYGAACDIWSLACVIFELVTGDVLFDPRSGETHERDDDHLALMMELAGKKMPKKIALGGKRSKDFFNRSCELRNIKNLKFWTLDRVLVEKYRLNEDEAMELTAFLKPMLDFDPKNRATAEELLKHPWLSTY</sequence>
<evidence type="ECO:0000313" key="11">
    <source>
        <dbReference type="EMBL" id="CCO18147.1"/>
    </source>
</evidence>
<dbReference type="AlphaFoldDB" id="K8EIY0"/>
<name>K8EIY0_9CHLO</name>
<evidence type="ECO:0000256" key="6">
    <source>
        <dbReference type="ARBA" id="ARBA00022840"/>
    </source>
</evidence>
<proteinExistence type="predicted"/>
<keyword evidence="12" id="KW-1185">Reference proteome</keyword>
<feature type="region of interest" description="Disordered" evidence="9">
    <location>
        <begin position="265"/>
        <end position="340"/>
    </location>
</feature>
<feature type="compositionally biased region" description="Low complexity" evidence="9">
    <location>
        <begin position="30"/>
        <end position="43"/>
    </location>
</feature>
<dbReference type="RefSeq" id="XP_007510614.1">
    <property type="nucleotide sequence ID" value="XM_007510552.1"/>
</dbReference>
<dbReference type="GO" id="GO:0004674">
    <property type="term" value="F:protein serine/threonine kinase activity"/>
    <property type="evidence" value="ECO:0007669"/>
    <property type="project" value="UniProtKB-KW"/>
</dbReference>
<organism evidence="11 12">
    <name type="scientific">Bathycoccus prasinos</name>
    <dbReference type="NCBI Taxonomy" id="41875"/>
    <lineage>
        <taxon>Eukaryota</taxon>
        <taxon>Viridiplantae</taxon>
        <taxon>Chlorophyta</taxon>
        <taxon>Mamiellophyceae</taxon>
        <taxon>Mamiellales</taxon>
        <taxon>Bathycoccaceae</taxon>
        <taxon>Bathycoccus</taxon>
    </lineage>
</organism>
<dbReference type="InterPro" id="IPR000719">
    <property type="entry name" value="Prot_kinase_dom"/>
</dbReference>
<feature type="compositionally biased region" description="Basic and acidic residues" evidence="9">
    <location>
        <begin position="1"/>
        <end position="11"/>
    </location>
</feature>
<evidence type="ECO:0000256" key="7">
    <source>
        <dbReference type="ARBA" id="ARBA00047899"/>
    </source>
</evidence>
<dbReference type="GO" id="GO:0000245">
    <property type="term" value="P:spliceosomal complex assembly"/>
    <property type="evidence" value="ECO:0007669"/>
    <property type="project" value="TreeGrafter"/>
</dbReference>
<dbReference type="GO" id="GO:0005524">
    <property type="term" value="F:ATP binding"/>
    <property type="evidence" value="ECO:0007669"/>
    <property type="project" value="UniProtKB-KW"/>
</dbReference>
<dbReference type="Proteomes" id="UP000198341">
    <property type="component" value="Chromosome 10"/>
</dbReference>
<accession>K8EIY0</accession>
<dbReference type="EC" id="2.7.11.1" evidence="1"/>
<evidence type="ECO:0000256" key="5">
    <source>
        <dbReference type="ARBA" id="ARBA00022777"/>
    </source>
</evidence>
<evidence type="ECO:0000256" key="1">
    <source>
        <dbReference type="ARBA" id="ARBA00012513"/>
    </source>
</evidence>
<dbReference type="FunFam" id="1.10.510.10:FF:000339">
    <property type="entry name" value="Serine/threonine-protein kinase SRPK-like protein"/>
    <property type="match status" value="1"/>
</dbReference>
<dbReference type="SUPFAM" id="SSF56112">
    <property type="entry name" value="Protein kinase-like (PK-like)"/>
    <property type="match status" value="1"/>
</dbReference>
<feature type="region of interest" description="Disordered" evidence="9">
    <location>
        <begin position="1"/>
        <end position="69"/>
    </location>
</feature>
<evidence type="ECO:0000259" key="10">
    <source>
        <dbReference type="PROSITE" id="PS50011"/>
    </source>
</evidence>
<evidence type="ECO:0000256" key="3">
    <source>
        <dbReference type="ARBA" id="ARBA00022679"/>
    </source>
</evidence>
<dbReference type="Pfam" id="PF00069">
    <property type="entry name" value="Pkinase"/>
    <property type="match status" value="2"/>
</dbReference>